<evidence type="ECO:0000313" key="1">
    <source>
        <dbReference type="EMBL" id="SEH08159.1"/>
    </source>
</evidence>
<evidence type="ECO:0000313" key="2">
    <source>
        <dbReference type="Proteomes" id="UP000236724"/>
    </source>
</evidence>
<dbReference type="OrthoDB" id="7318585at2"/>
<dbReference type="Gene3D" id="3.30.70.270">
    <property type="match status" value="1"/>
</dbReference>
<dbReference type="InterPro" id="IPR043128">
    <property type="entry name" value="Rev_trsase/Diguanyl_cyclase"/>
</dbReference>
<sequence>MPDYLLRIEGVNLDAVLNDTQDLNTIRGGSLLLRQAIADIEEKYFSEQNYISSGASVGLFRFSVTSEENAKQKQKEVVQFLNQDPNYCHLTFVVDIQASDMQDVGDFIQNKEKVLARNRFRQMQQASIALPEKNRDPHKQQGVCQLDNLRPSIKSDTVAQATRFVSSSVYQRRQYGRDQKKAEFYQQETHTQETGIKNLRYTPDLTTLATCKGHPLDHKIAVFYCDGNSFSNIQQQHAKTPEQLKNFDQTIRKYRKDFLTAYLAWLQSQPDAKTQSGALRLEILLWGGDEFTLIVPAWLGLETLGFFYNFSAKWTFQEQRLTHAGGLVLAHAKTPIKRVEQLAKNLAQRVKDYPGGKSENYFDYTVLESIDFPTQSLERFQQKLFGTSLACSRPILPPLDMERYHQAQQLKQLLGKGQVYALVRAILDSDKAFELQLMQLAKIVDMDFKGQQFEEAEDLYRTRLRQLNNLLQQVFPQPSSEQQRDNCWQWLHLAELWDYFPESNTYDNIKSL</sequence>
<keyword evidence="2" id="KW-1185">Reference proteome</keyword>
<dbReference type="EMBL" id="FMSV02000544">
    <property type="protein sequence ID" value="SEH08159.1"/>
    <property type="molecule type" value="Genomic_DNA"/>
</dbReference>
<name>A0A1H6FFN4_9GAMM</name>
<dbReference type="AlphaFoldDB" id="A0A1H6FFN4"/>
<accession>A0A1H6FFN4</accession>
<reference evidence="1 2" key="1">
    <citation type="submission" date="2016-10" db="EMBL/GenBank/DDBJ databases">
        <authorList>
            <person name="de Groot N.N."/>
        </authorList>
    </citation>
    <scope>NUCLEOTIDE SEQUENCE [LARGE SCALE GENOMIC DNA]</scope>
    <source>
        <strain evidence="1">MBHS1</strain>
    </source>
</reference>
<dbReference type="RefSeq" id="WP_103921732.1">
    <property type="nucleotide sequence ID" value="NZ_FMSV02000544.1"/>
</dbReference>
<proteinExistence type="predicted"/>
<dbReference type="Proteomes" id="UP000236724">
    <property type="component" value="Unassembled WGS sequence"/>
</dbReference>
<gene>
    <name evidence="1" type="ORF">MBHS_04049</name>
</gene>
<protein>
    <submittedName>
        <fullName evidence="1">Uncharacterized protein</fullName>
    </submittedName>
</protein>
<organism evidence="1 2">
    <name type="scientific">Candidatus Venteria ishoeyi</name>
    <dbReference type="NCBI Taxonomy" id="1899563"/>
    <lineage>
        <taxon>Bacteria</taxon>
        <taxon>Pseudomonadati</taxon>
        <taxon>Pseudomonadota</taxon>
        <taxon>Gammaproteobacteria</taxon>
        <taxon>Thiotrichales</taxon>
        <taxon>Thiotrichaceae</taxon>
        <taxon>Venteria</taxon>
    </lineage>
</organism>